<dbReference type="Proteomes" id="UP001240984">
    <property type="component" value="Unassembled WGS sequence"/>
</dbReference>
<name>A0ABT9MS73_9ACTN</name>
<dbReference type="RefSeq" id="WP_306829436.1">
    <property type="nucleotide sequence ID" value="NZ_JAUSRA010000001.1"/>
</dbReference>
<gene>
    <name evidence="2" type="ORF">J2S43_002800</name>
</gene>
<evidence type="ECO:0000256" key="1">
    <source>
        <dbReference type="SAM" id="SignalP"/>
    </source>
</evidence>
<comment type="caution">
    <text evidence="2">The sequence shown here is derived from an EMBL/GenBank/DDBJ whole genome shotgun (WGS) entry which is preliminary data.</text>
</comment>
<sequence>MATATTRLRPYRRIVRRAALALSTVALAAGLALVGGALSPASASAGEHGGAERDGTVHLLALLGPYKTWEQCNIVRDLYDARGYETTPCFKDPQGWFLQYF</sequence>
<feature type="signal peptide" evidence="1">
    <location>
        <begin position="1"/>
        <end position="28"/>
    </location>
</feature>
<proteinExistence type="predicted"/>
<dbReference type="InterPro" id="IPR006311">
    <property type="entry name" value="TAT_signal"/>
</dbReference>
<accession>A0ABT9MS73</accession>
<dbReference type="EMBL" id="JAUSRA010000001">
    <property type="protein sequence ID" value="MDP9794288.1"/>
    <property type="molecule type" value="Genomic_DNA"/>
</dbReference>
<dbReference type="PROSITE" id="PS51318">
    <property type="entry name" value="TAT"/>
    <property type="match status" value="1"/>
</dbReference>
<keyword evidence="1" id="KW-0732">Signal</keyword>
<organism evidence="2 3">
    <name type="scientific">Catenuloplanes nepalensis</name>
    <dbReference type="NCBI Taxonomy" id="587533"/>
    <lineage>
        <taxon>Bacteria</taxon>
        <taxon>Bacillati</taxon>
        <taxon>Actinomycetota</taxon>
        <taxon>Actinomycetes</taxon>
        <taxon>Micromonosporales</taxon>
        <taxon>Micromonosporaceae</taxon>
        <taxon>Catenuloplanes</taxon>
    </lineage>
</organism>
<evidence type="ECO:0000313" key="2">
    <source>
        <dbReference type="EMBL" id="MDP9794288.1"/>
    </source>
</evidence>
<reference evidence="2 3" key="1">
    <citation type="submission" date="2023-07" db="EMBL/GenBank/DDBJ databases">
        <title>Sequencing the genomes of 1000 actinobacteria strains.</title>
        <authorList>
            <person name="Klenk H.-P."/>
        </authorList>
    </citation>
    <scope>NUCLEOTIDE SEQUENCE [LARGE SCALE GENOMIC DNA]</scope>
    <source>
        <strain evidence="2 3">DSM 44710</strain>
    </source>
</reference>
<evidence type="ECO:0000313" key="3">
    <source>
        <dbReference type="Proteomes" id="UP001240984"/>
    </source>
</evidence>
<keyword evidence="3" id="KW-1185">Reference proteome</keyword>
<protein>
    <submittedName>
        <fullName evidence="2">Uncharacterized protein</fullName>
    </submittedName>
</protein>
<feature type="chain" id="PRO_5045409301" evidence="1">
    <location>
        <begin position="29"/>
        <end position="101"/>
    </location>
</feature>